<dbReference type="InterPro" id="IPR011990">
    <property type="entry name" value="TPR-like_helical_dom_sf"/>
</dbReference>
<keyword evidence="2" id="KW-0238">DNA-binding</keyword>
<name>A0A0B6THT8_9CORY</name>
<dbReference type="SUPFAM" id="SSF52540">
    <property type="entry name" value="P-loop containing nucleoside triphosphate hydrolases"/>
    <property type="match status" value="1"/>
</dbReference>
<dbReference type="PROSITE" id="PS50043">
    <property type="entry name" value="HTH_LUXR_2"/>
    <property type="match status" value="1"/>
</dbReference>
<dbReference type="EMBL" id="CP007790">
    <property type="protein sequence ID" value="AJK69522.1"/>
    <property type="molecule type" value="Genomic_DNA"/>
</dbReference>
<dbReference type="PROSITE" id="PS00622">
    <property type="entry name" value="HTH_LUXR_1"/>
    <property type="match status" value="1"/>
</dbReference>
<dbReference type="STRING" id="1224162.B840_09655"/>
<evidence type="ECO:0000259" key="5">
    <source>
        <dbReference type="PROSITE" id="PS50043"/>
    </source>
</evidence>
<dbReference type="SUPFAM" id="SSF48452">
    <property type="entry name" value="TPR-like"/>
    <property type="match status" value="1"/>
</dbReference>
<dbReference type="CDD" id="cd06170">
    <property type="entry name" value="LuxR_C_like"/>
    <property type="match status" value="1"/>
</dbReference>
<dbReference type="InterPro" id="IPR016032">
    <property type="entry name" value="Sig_transdc_resp-reg_C-effctor"/>
</dbReference>
<dbReference type="GO" id="GO:0006355">
    <property type="term" value="P:regulation of DNA-templated transcription"/>
    <property type="evidence" value="ECO:0007669"/>
    <property type="project" value="InterPro"/>
</dbReference>
<dbReference type="InterPro" id="IPR027417">
    <property type="entry name" value="P-loop_NTPase"/>
</dbReference>
<dbReference type="InterPro" id="IPR036388">
    <property type="entry name" value="WH-like_DNA-bd_sf"/>
</dbReference>
<dbReference type="SUPFAM" id="SSF46894">
    <property type="entry name" value="C-terminal effector domain of the bipartite response regulators"/>
    <property type="match status" value="1"/>
</dbReference>
<dbReference type="PANTHER" id="PTHR44688:SF16">
    <property type="entry name" value="DNA-BINDING TRANSCRIPTIONAL ACTIVATOR DEVR_DOSR"/>
    <property type="match status" value="1"/>
</dbReference>
<evidence type="ECO:0000256" key="3">
    <source>
        <dbReference type="ARBA" id="ARBA00023163"/>
    </source>
</evidence>
<evidence type="ECO:0000256" key="4">
    <source>
        <dbReference type="SAM" id="MobiDB-lite"/>
    </source>
</evidence>
<keyword evidence="7" id="KW-1185">Reference proteome</keyword>
<dbReference type="PRINTS" id="PR00038">
    <property type="entry name" value="HTHLUXR"/>
</dbReference>
<keyword evidence="3" id="KW-0804">Transcription</keyword>
<dbReference type="Gene3D" id="1.25.40.10">
    <property type="entry name" value="Tetratricopeptide repeat domain"/>
    <property type="match status" value="1"/>
</dbReference>
<feature type="region of interest" description="Disordered" evidence="4">
    <location>
        <begin position="251"/>
        <end position="272"/>
    </location>
</feature>
<dbReference type="Pfam" id="PF00196">
    <property type="entry name" value="GerE"/>
    <property type="match status" value="1"/>
</dbReference>
<sequence length="770" mass="83528">MSTLYLRHIHRRLLDRASIRSAAAGGQILLVDGPTGSNRTGVLDALASQLADHAQTRITLFPWHAGQSEYLRGLLPTRLDEHVLLIDDLHHADESSLRYLVSRVRRPDSTTTVIASVDGPGLNHLATEVLQLPPLTFAETAGYLQVSTGYRIPADTVQVVQSMTRGLPEFIDDLVAACPAGHLAEPGAAVSVPESWRTRWARITGDLTSAEIDRLVAGDLDVASAFAAGIVHAVAASPHGRIDFLDPRDAAEAASRRPGVPPGAPRGPEDPAEYETRHLTRALDLAARLELPAAEVHLNECRGLVDPAEQDSLRGYLALNRGRRRRAQVFLSGTGEPPRHAVRGVLLSLADWDLAGMREKVAQMGGPVPAAQDVRDADALMEARILGLIAEAGLSGTMPPIELAPRDPLNRQRLDMVHGWLALTFDDPLTAREKLQFFPGQSPSLGLWQDAWLSRTLYVLGEWSNAARIVERGLATAEVHGMHLLEPMLLWTGVQIAAMQGDRELARDYLQRLTIGEDAFLLQALPAAMGRMIVSATNADLPTALRAGELLARTVSSTDTQHPGFWPWEDVYAQTLIRAGRIGQADEVITSAEARHSPSGLVSLMAKNAVPRATIQFQRGETAAGLRTFESAVEAIARTPMPAYEARILFEYGKVLRRHGRRSRADEVFAHAAELFGQMGATVMVGRCLTERKIGGVHGPAGGSGAGTHNPHGLTPQEEQIAVRVVEGATNADVARELTLSTKTVEYHLTRVYRKLGVSSRSQLRGLLER</sequence>
<accession>A0A0B6THT8</accession>
<dbReference type="InterPro" id="IPR000792">
    <property type="entry name" value="Tscrpt_reg_LuxR_C"/>
</dbReference>
<evidence type="ECO:0000313" key="7">
    <source>
        <dbReference type="Proteomes" id="UP000031928"/>
    </source>
</evidence>
<dbReference type="RefSeq" id="WP_052491163.1">
    <property type="nucleotide sequence ID" value="NZ_CP007790.1"/>
</dbReference>
<dbReference type="AlphaFoldDB" id="A0A0B6THT8"/>
<dbReference type="SMART" id="SM00421">
    <property type="entry name" value="HTH_LUXR"/>
    <property type="match status" value="1"/>
</dbReference>
<dbReference type="Gene3D" id="1.10.10.10">
    <property type="entry name" value="Winged helix-like DNA-binding domain superfamily/Winged helix DNA-binding domain"/>
    <property type="match status" value="1"/>
</dbReference>
<evidence type="ECO:0000256" key="1">
    <source>
        <dbReference type="ARBA" id="ARBA00023015"/>
    </source>
</evidence>
<dbReference type="GO" id="GO:0003677">
    <property type="term" value="F:DNA binding"/>
    <property type="evidence" value="ECO:0007669"/>
    <property type="project" value="UniProtKB-KW"/>
</dbReference>
<dbReference type="PANTHER" id="PTHR44688">
    <property type="entry name" value="DNA-BINDING TRANSCRIPTIONAL ACTIVATOR DEVR_DOSR"/>
    <property type="match status" value="1"/>
</dbReference>
<protein>
    <recommendedName>
        <fullName evidence="5">HTH luxR-type domain-containing protein</fullName>
    </recommendedName>
</protein>
<evidence type="ECO:0000313" key="6">
    <source>
        <dbReference type="EMBL" id="AJK69522.1"/>
    </source>
</evidence>
<dbReference type="KEGG" id="cmq:B840_09655"/>
<organism evidence="6 7">
    <name type="scientific">Corynebacterium marinum DSM 44953</name>
    <dbReference type="NCBI Taxonomy" id="1224162"/>
    <lineage>
        <taxon>Bacteria</taxon>
        <taxon>Bacillati</taxon>
        <taxon>Actinomycetota</taxon>
        <taxon>Actinomycetes</taxon>
        <taxon>Mycobacteriales</taxon>
        <taxon>Corynebacteriaceae</taxon>
        <taxon>Corynebacterium</taxon>
    </lineage>
</organism>
<gene>
    <name evidence="6" type="ORF">B840_09655</name>
</gene>
<dbReference type="Proteomes" id="UP000031928">
    <property type="component" value="Chromosome"/>
</dbReference>
<dbReference type="HOGENOM" id="CLU_006850_3_0_11"/>
<keyword evidence="1" id="KW-0805">Transcription regulation</keyword>
<proteinExistence type="predicted"/>
<evidence type="ECO:0000256" key="2">
    <source>
        <dbReference type="ARBA" id="ARBA00023125"/>
    </source>
</evidence>
<dbReference type="OrthoDB" id="134933at2"/>
<reference evidence="6 7" key="1">
    <citation type="submission" date="2014-05" db="EMBL/GenBank/DDBJ databases">
        <title>Complete genome sequence of Corynebacterium marinum DSM 44953.</title>
        <authorList>
            <person name="Schaffert L."/>
            <person name="Albersmeier A."/>
            <person name="Kalinowski J."/>
            <person name="Ruckert C."/>
        </authorList>
    </citation>
    <scope>NUCLEOTIDE SEQUENCE [LARGE SCALE GENOMIC DNA]</scope>
    <source>
        <strain evidence="6 7">DSM 44953</strain>
    </source>
</reference>
<feature type="domain" description="HTH luxR-type" evidence="5">
    <location>
        <begin position="707"/>
        <end position="770"/>
    </location>
</feature>